<dbReference type="GO" id="GO:0006355">
    <property type="term" value="P:regulation of DNA-templated transcription"/>
    <property type="evidence" value="ECO:0007669"/>
    <property type="project" value="InterPro"/>
</dbReference>
<evidence type="ECO:0000313" key="2">
    <source>
        <dbReference type="Proteomes" id="UP000583800"/>
    </source>
</evidence>
<sequence>MPEVSLYLPEDIKHRVAEAARWHGMTEDDYMREAITRAVSEELIGDRPRPTLPLFDLGGEPLTAERIDEILAEGYGKDGLA</sequence>
<proteinExistence type="predicted"/>
<dbReference type="RefSeq" id="WP_185089646.1">
    <property type="nucleotide sequence ID" value="NZ_JACHJB010000004.1"/>
</dbReference>
<accession>A0A7X0CB93</accession>
<dbReference type="AlphaFoldDB" id="A0A7X0CB93"/>
<organism evidence="1 2">
    <name type="scientific">Nonomuraea muscovyensis</name>
    <dbReference type="NCBI Taxonomy" id="1124761"/>
    <lineage>
        <taxon>Bacteria</taxon>
        <taxon>Bacillati</taxon>
        <taxon>Actinomycetota</taxon>
        <taxon>Actinomycetes</taxon>
        <taxon>Streptosporangiales</taxon>
        <taxon>Streptosporangiaceae</taxon>
        <taxon>Nonomuraea</taxon>
    </lineage>
</organism>
<dbReference type="Proteomes" id="UP000583800">
    <property type="component" value="Unassembled WGS sequence"/>
</dbReference>
<evidence type="ECO:0000313" key="1">
    <source>
        <dbReference type="EMBL" id="MBB6351985.1"/>
    </source>
</evidence>
<keyword evidence="2" id="KW-1185">Reference proteome</keyword>
<dbReference type="EMBL" id="JACHJB010000004">
    <property type="protein sequence ID" value="MBB6351985.1"/>
    <property type="molecule type" value="Genomic_DNA"/>
</dbReference>
<dbReference type="SUPFAM" id="SSF47598">
    <property type="entry name" value="Ribbon-helix-helix"/>
    <property type="match status" value="1"/>
</dbReference>
<evidence type="ECO:0008006" key="3">
    <source>
        <dbReference type="Google" id="ProtNLM"/>
    </source>
</evidence>
<name>A0A7X0CB93_9ACTN</name>
<gene>
    <name evidence="1" type="ORF">FHU36_008568</name>
</gene>
<protein>
    <recommendedName>
        <fullName evidence="3">Ribbon-helix-helix protein, CopG family</fullName>
    </recommendedName>
</protein>
<dbReference type="InterPro" id="IPR010985">
    <property type="entry name" value="Ribbon_hlx_hlx"/>
</dbReference>
<reference evidence="1 2" key="1">
    <citation type="submission" date="2020-08" db="EMBL/GenBank/DDBJ databases">
        <title>Sequencing the genomes of 1000 actinobacteria strains.</title>
        <authorList>
            <person name="Klenk H.-P."/>
        </authorList>
    </citation>
    <scope>NUCLEOTIDE SEQUENCE [LARGE SCALE GENOMIC DNA]</scope>
    <source>
        <strain evidence="1 2">DSM 45913</strain>
    </source>
</reference>
<comment type="caution">
    <text evidence="1">The sequence shown here is derived from an EMBL/GenBank/DDBJ whole genome shotgun (WGS) entry which is preliminary data.</text>
</comment>
<dbReference type="CDD" id="cd21631">
    <property type="entry name" value="RHH_CopG_NikR-like"/>
    <property type="match status" value="1"/>
</dbReference>